<dbReference type="AlphaFoldDB" id="A0A6J8AYJ2"/>
<evidence type="ECO:0000256" key="4">
    <source>
        <dbReference type="ARBA" id="ARBA00022989"/>
    </source>
</evidence>
<dbReference type="Gene3D" id="1.20.1250.20">
    <property type="entry name" value="MFS general substrate transporter like domains"/>
    <property type="match status" value="2"/>
</dbReference>
<feature type="transmembrane region" description="Helical" evidence="6">
    <location>
        <begin position="58"/>
        <end position="77"/>
    </location>
</feature>
<feature type="transmembrane region" description="Helical" evidence="6">
    <location>
        <begin position="146"/>
        <end position="166"/>
    </location>
</feature>
<dbReference type="GO" id="GO:0016020">
    <property type="term" value="C:membrane"/>
    <property type="evidence" value="ECO:0007669"/>
    <property type="project" value="UniProtKB-SubCell"/>
</dbReference>
<evidence type="ECO:0000256" key="6">
    <source>
        <dbReference type="SAM" id="Phobius"/>
    </source>
</evidence>
<name>A0A6J8AYJ2_MYTCO</name>
<proteinExistence type="inferred from homology"/>
<dbReference type="InterPro" id="IPR044772">
    <property type="entry name" value="NO3_transporter"/>
</dbReference>
<evidence type="ECO:0000313" key="7">
    <source>
        <dbReference type="EMBL" id="CAC5376340.1"/>
    </source>
</evidence>
<feature type="transmembrane region" description="Helical" evidence="6">
    <location>
        <begin position="430"/>
        <end position="450"/>
    </location>
</feature>
<organism evidence="7 8">
    <name type="scientific">Mytilus coruscus</name>
    <name type="common">Sea mussel</name>
    <dbReference type="NCBI Taxonomy" id="42192"/>
    <lineage>
        <taxon>Eukaryota</taxon>
        <taxon>Metazoa</taxon>
        <taxon>Spiralia</taxon>
        <taxon>Lophotrochozoa</taxon>
        <taxon>Mollusca</taxon>
        <taxon>Bivalvia</taxon>
        <taxon>Autobranchia</taxon>
        <taxon>Pteriomorphia</taxon>
        <taxon>Mytilida</taxon>
        <taxon>Mytiloidea</taxon>
        <taxon>Mytilidae</taxon>
        <taxon>Mytilinae</taxon>
        <taxon>Mytilus</taxon>
    </lineage>
</organism>
<feature type="transmembrane region" description="Helical" evidence="6">
    <location>
        <begin position="456"/>
        <end position="478"/>
    </location>
</feature>
<feature type="transmembrane region" description="Helical" evidence="6">
    <location>
        <begin position="213"/>
        <end position="235"/>
    </location>
</feature>
<evidence type="ECO:0000256" key="5">
    <source>
        <dbReference type="ARBA" id="ARBA00023136"/>
    </source>
</evidence>
<dbReference type="InterPro" id="IPR036259">
    <property type="entry name" value="MFS_trans_sf"/>
</dbReference>
<accession>A0A6J8AYJ2</accession>
<feature type="transmembrane region" description="Helical" evidence="6">
    <location>
        <begin position="485"/>
        <end position="507"/>
    </location>
</feature>
<keyword evidence="8" id="KW-1185">Reference proteome</keyword>
<dbReference type="PANTHER" id="PTHR23515">
    <property type="entry name" value="HIGH-AFFINITY NITRATE TRANSPORTER 2.3"/>
    <property type="match status" value="1"/>
</dbReference>
<reference evidence="7 8" key="1">
    <citation type="submission" date="2020-06" db="EMBL/GenBank/DDBJ databases">
        <authorList>
            <person name="Li R."/>
            <person name="Bekaert M."/>
        </authorList>
    </citation>
    <scope>NUCLEOTIDE SEQUENCE [LARGE SCALE GENOMIC DNA]</scope>
    <source>
        <strain evidence="8">wild</strain>
    </source>
</reference>
<protein>
    <submittedName>
        <fullName evidence="7">NRT</fullName>
    </submittedName>
</protein>
<dbReference type="InterPro" id="IPR011701">
    <property type="entry name" value="MFS"/>
</dbReference>
<keyword evidence="4 6" id="KW-1133">Transmembrane helix</keyword>
<comment type="subcellular location">
    <subcellularLocation>
        <location evidence="1">Membrane</location>
        <topology evidence="1">Multi-pass membrane protein</topology>
    </subcellularLocation>
</comment>
<keyword evidence="5 6" id="KW-0472">Membrane</keyword>
<dbReference type="Proteomes" id="UP000507470">
    <property type="component" value="Unassembled WGS sequence"/>
</dbReference>
<keyword evidence="3 6" id="KW-0812">Transmembrane</keyword>
<feature type="transmembrane region" description="Helical" evidence="6">
    <location>
        <begin position="178"/>
        <end position="201"/>
    </location>
</feature>
<evidence type="ECO:0000256" key="1">
    <source>
        <dbReference type="ARBA" id="ARBA00004141"/>
    </source>
</evidence>
<evidence type="ECO:0000256" key="2">
    <source>
        <dbReference type="ARBA" id="ARBA00008432"/>
    </source>
</evidence>
<dbReference type="SUPFAM" id="SSF103473">
    <property type="entry name" value="MFS general substrate transporter"/>
    <property type="match status" value="1"/>
</dbReference>
<evidence type="ECO:0000313" key="8">
    <source>
        <dbReference type="Proteomes" id="UP000507470"/>
    </source>
</evidence>
<feature type="transmembrane region" description="Helical" evidence="6">
    <location>
        <begin position="121"/>
        <end position="139"/>
    </location>
</feature>
<dbReference type="EMBL" id="CACVKT020002179">
    <property type="protein sequence ID" value="CAC5376340.1"/>
    <property type="molecule type" value="Genomic_DNA"/>
</dbReference>
<evidence type="ECO:0000256" key="3">
    <source>
        <dbReference type="ARBA" id="ARBA00022692"/>
    </source>
</evidence>
<dbReference type="Pfam" id="PF07690">
    <property type="entry name" value="MFS_1"/>
    <property type="match status" value="1"/>
</dbReference>
<dbReference type="GO" id="GO:0015112">
    <property type="term" value="F:nitrate transmembrane transporter activity"/>
    <property type="evidence" value="ECO:0007669"/>
    <property type="project" value="InterPro"/>
</dbReference>
<gene>
    <name evidence="7" type="ORF">MCOR_13012</name>
</gene>
<dbReference type="OrthoDB" id="434240at2759"/>
<feature type="transmembrane region" description="Helical" evidence="6">
    <location>
        <begin position="519"/>
        <end position="537"/>
    </location>
</feature>
<comment type="similarity">
    <text evidence="2">Belongs to the major facilitator superfamily. Nitrate/nitrite porter (TC 2.A.1.8) family.</text>
</comment>
<sequence>MRHAQYACQITLSSLKMSQCIKILQKIHSKEIHIDALGKAKQFALFSITRPHMRSFHSSWFCFFMAFTSWFGIQPLLPTIRKELGLSKLDLANSGIASVAATIAVRVIIGPLCDRFGPRRTMAGLLMAGAVPMALSGLIKDGTGLIVLRLFIGVLGGTFVPCQFWTSAMFSPKIVGTANALVGGWGNLGGGFTFILMPGLFQLMKALGTDAFLAWKLAVVVPAVICVILGVSIIFTTDDCPQGHWSSRKLPEITIKISKDEIVQNEKGVPNLGFQPDLPFNEKQNEAIKETKVEVTKTKDLSEKKAEDSKEKGGKCTSDGCCTVVTVVILTMQYGMCFGVEIAVNTVMNLYLLYRFKKADCVQGNVPFFNSLNMTTAMVPEENENECSILNQDTASLIASLFGLMNLFARALGGMYSDVLRKYLSLSGRLIAHFTCLVAEGIMLVIFSQINSIPSAIGVMVLFSTCVQMTEGTTYAIVPYVSTKRIGIVAGLVGAGGNAGAMIWNTIWRQYVETDPSGWFWLLGIIVLCGSILTFFIQISGESIWHGCLRCKSNKDKYEM</sequence>